<proteinExistence type="predicted"/>
<evidence type="ECO:0000313" key="1">
    <source>
        <dbReference type="EMBL" id="CBL80613.1"/>
    </source>
</evidence>
<gene>
    <name evidence="1" type="ORF">S18_1013_0036</name>
</gene>
<dbReference type="EMBL" id="FQ032804">
    <property type="protein sequence ID" value="CBL80613.1"/>
    <property type="molecule type" value="Genomic_DNA"/>
</dbReference>
<dbReference type="AlphaFoldDB" id="F4MLQ2"/>
<accession>F4MLQ2</accession>
<organism evidence="1">
    <name type="scientific">uncultured Leeuwenhoekiella sp</name>
    <dbReference type="NCBI Taxonomy" id="487010"/>
    <lineage>
        <taxon>Bacteria</taxon>
        <taxon>Pseudomonadati</taxon>
        <taxon>Bacteroidota</taxon>
        <taxon>Flavobacteriia</taxon>
        <taxon>Flavobacteriales</taxon>
        <taxon>Flavobacteriaceae</taxon>
        <taxon>Leeuwenhoekiella</taxon>
        <taxon>environmental samples</taxon>
    </lineage>
</organism>
<sequence length="65" mass="7517">MSRNFLLIYKRTSSVDAKESNLNFYCQITLFQCASLALKAAANIQPFLFTKQAKNYIFFKLISNK</sequence>
<reference evidence="1" key="1">
    <citation type="submission" date="2010-04" db="EMBL/GenBank/DDBJ databases">
        <authorList>
            <person name="Genoscope - CEA"/>
        </authorList>
    </citation>
    <scope>NUCLEOTIDE SEQUENCE</scope>
</reference>
<name>F4MLQ2_9FLAO</name>
<protein>
    <submittedName>
        <fullName evidence="1">Uncharacterized protein</fullName>
    </submittedName>
</protein>
<reference evidence="1" key="2">
    <citation type="journal article" date="2012" name="Environ. Microbiol.">
        <title>Genomic content of uncultured Bacteroidetes from contrasting oceanic provinces in the North Atlantic Ocean.</title>
        <authorList>
            <person name="Gomez-Pereira P.R."/>
            <person name="Schuler M."/>
            <person name="Fuchs B.M."/>
            <person name="Bennke C."/>
            <person name="Teeling H."/>
            <person name="Waldmann J."/>
            <person name="Richter M."/>
            <person name="Barbe V."/>
            <person name="Bataille E."/>
            <person name="Glockner F.O."/>
            <person name="Amann R."/>
        </authorList>
    </citation>
    <scope>NUCLEOTIDE SEQUENCE</scope>
</reference>